<keyword evidence="4" id="KW-0804">Transcription</keyword>
<evidence type="ECO:0000256" key="3">
    <source>
        <dbReference type="ARBA" id="ARBA00023125"/>
    </source>
</evidence>
<evidence type="ECO:0000259" key="5">
    <source>
        <dbReference type="Pfam" id="PF04198"/>
    </source>
</evidence>
<dbReference type="KEGG" id="nml:Namu_3422"/>
<dbReference type="Gene3D" id="3.40.50.1360">
    <property type="match status" value="1"/>
</dbReference>
<keyword evidence="3" id="KW-0238">DNA-binding</keyword>
<evidence type="ECO:0000256" key="4">
    <source>
        <dbReference type="ARBA" id="ARBA00023163"/>
    </source>
</evidence>
<dbReference type="InParanoid" id="C8XE47"/>
<dbReference type="SUPFAM" id="SSF46785">
    <property type="entry name" value="Winged helix' DNA-binding domain"/>
    <property type="match status" value="1"/>
</dbReference>
<dbReference type="HOGENOM" id="CLU_054506_1_1_11"/>
<keyword evidence="8" id="KW-1185">Reference proteome</keyword>
<dbReference type="EMBL" id="CP001737">
    <property type="protein sequence ID" value="ACV79750.1"/>
    <property type="molecule type" value="Genomic_DNA"/>
</dbReference>
<evidence type="ECO:0000256" key="1">
    <source>
        <dbReference type="ARBA" id="ARBA00010466"/>
    </source>
</evidence>
<sequence length="331" mass="35455">MPDRADPPRLLVKVARLYHGRGLRQSEIAERLRISQARVSRLLQQAEDLGIVRTVVVLPPGLNSELEDEIEHLYGVRQCHVVDAVAEGEDELAEDLGQAMAAIVGGGGILTSSTSVVGYNSWSRTLQAMVAALQPIRGGAGRVVEMLGDIGPPALQHEAARSTQRLAALTGAEPVYLRTPGVSSTPQMRAAILDQDRHARETLALLDRMDVALVGVGECDVVAPLRPGDNFFTQEQFDRARELGAVGQICLRFLDEHGHEVATEFDDLVIGVSLDQLRVAAHRCAAAGGPAKYRVIRAALLGHWVDTLVVDTATADWLVAAGPGEAAAVSR</sequence>
<dbReference type="GO" id="GO:0003700">
    <property type="term" value="F:DNA-binding transcription factor activity"/>
    <property type="evidence" value="ECO:0007669"/>
    <property type="project" value="InterPro"/>
</dbReference>
<comment type="similarity">
    <text evidence="1">Belongs to the SorC transcriptional regulatory family.</text>
</comment>
<evidence type="ECO:0000259" key="6">
    <source>
        <dbReference type="Pfam" id="PF12802"/>
    </source>
</evidence>
<name>C8XE47_NAKMY</name>
<feature type="domain" description="Sugar-binding" evidence="5">
    <location>
        <begin position="63"/>
        <end position="319"/>
    </location>
</feature>
<protein>
    <submittedName>
        <fullName evidence="7">Transcriptional regulator, DeoR family</fullName>
    </submittedName>
</protein>
<evidence type="ECO:0000256" key="2">
    <source>
        <dbReference type="ARBA" id="ARBA00023015"/>
    </source>
</evidence>
<evidence type="ECO:0000313" key="7">
    <source>
        <dbReference type="EMBL" id="ACV79750.1"/>
    </source>
</evidence>
<dbReference type="InterPro" id="IPR007324">
    <property type="entry name" value="Sugar-bd_dom_put"/>
</dbReference>
<dbReference type="InterPro" id="IPR037171">
    <property type="entry name" value="NagB/RpiA_transferase-like"/>
</dbReference>
<evidence type="ECO:0000313" key="8">
    <source>
        <dbReference type="Proteomes" id="UP000002218"/>
    </source>
</evidence>
<dbReference type="Gene3D" id="1.10.10.60">
    <property type="entry name" value="Homeodomain-like"/>
    <property type="match status" value="1"/>
</dbReference>
<dbReference type="InterPro" id="IPR051054">
    <property type="entry name" value="SorC_transcr_regulators"/>
</dbReference>
<dbReference type="AlphaFoldDB" id="C8XE47"/>
<dbReference type="Proteomes" id="UP000002218">
    <property type="component" value="Chromosome"/>
</dbReference>
<accession>C8XE47</accession>
<dbReference type="InterPro" id="IPR000835">
    <property type="entry name" value="HTH_MarR-typ"/>
</dbReference>
<dbReference type="Pfam" id="PF04198">
    <property type="entry name" value="Sugar-bind"/>
    <property type="match status" value="1"/>
</dbReference>
<organism evidence="7 8">
    <name type="scientific">Nakamurella multipartita (strain ATCC 700099 / DSM 44233 / CIP 104796 / JCM 9543 / NBRC 105858 / Y-104)</name>
    <name type="common">Microsphaera multipartita</name>
    <dbReference type="NCBI Taxonomy" id="479431"/>
    <lineage>
        <taxon>Bacteria</taxon>
        <taxon>Bacillati</taxon>
        <taxon>Actinomycetota</taxon>
        <taxon>Actinomycetes</taxon>
        <taxon>Nakamurellales</taxon>
        <taxon>Nakamurellaceae</taxon>
        <taxon>Nakamurella</taxon>
    </lineage>
</organism>
<keyword evidence="2" id="KW-0805">Transcription regulation</keyword>
<dbReference type="eggNOG" id="COG2390">
    <property type="taxonomic scope" value="Bacteria"/>
</dbReference>
<dbReference type="GO" id="GO:0003677">
    <property type="term" value="F:DNA binding"/>
    <property type="evidence" value="ECO:0007669"/>
    <property type="project" value="UniProtKB-KW"/>
</dbReference>
<dbReference type="RefSeq" id="WP_015748616.1">
    <property type="nucleotide sequence ID" value="NC_013235.1"/>
</dbReference>
<dbReference type="InterPro" id="IPR036390">
    <property type="entry name" value="WH_DNA-bd_sf"/>
</dbReference>
<dbReference type="PANTHER" id="PTHR34294">
    <property type="entry name" value="TRANSCRIPTIONAL REGULATOR-RELATED"/>
    <property type="match status" value="1"/>
</dbReference>
<reference evidence="7 8" key="2">
    <citation type="journal article" date="2010" name="Stand. Genomic Sci.">
        <title>Complete genome sequence of Nakamurella multipartita type strain (Y-104).</title>
        <authorList>
            <person name="Tice H."/>
            <person name="Mayilraj S."/>
            <person name="Sims D."/>
            <person name="Lapidus A."/>
            <person name="Nolan M."/>
            <person name="Lucas S."/>
            <person name="Glavina Del Rio T."/>
            <person name="Copeland A."/>
            <person name="Cheng J.F."/>
            <person name="Meincke L."/>
            <person name="Bruce D."/>
            <person name="Goodwin L."/>
            <person name="Pitluck S."/>
            <person name="Ivanova N."/>
            <person name="Mavromatis K."/>
            <person name="Ovchinnikova G."/>
            <person name="Pati A."/>
            <person name="Chen A."/>
            <person name="Palaniappan K."/>
            <person name="Land M."/>
            <person name="Hauser L."/>
            <person name="Chang Y.J."/>
            <person name="Jeffries C.D."/>
            <person name="Detter J.C."/>
            <person name="Brettin T."/>
            <person name="Rohde M."/>
            <person name="Goker M."/>
            <person name="Bristow J."/>
            <person name="Eisen J.A."/>
            <person name="Markowitz V."/>
            <person name="Hugenholtz P."/>
            <person name="Kyrpides N.C."/>
            <person name="Klenk H.P."/>
            <person name="Chen F."/>
        </authorList>
    </citation>
    <scope>NUCLEOTIDE SEQUENCE [LARGE SCALE GENOMIC DNA]</scope>
    <source>
        <strain evidence="8">ATCC 700099 / DSM 44233 / CIP 104796 / JCM 9543 / NBRC 105858 / Y-104</strain>
    </source>
</reference>
<proteinExistence type="inferred from homology"/>
<dbReference type="GO" id="GO:0030246">
    <property type="term" value="F:carbohydrate binding"/>
    <property type="evidence" value="ECO:0007669"/>
    <property type="project" value="InterPro"/>
</dbReference>
<dbReference type="Pfam" id="PF12802">
    <property type="entry name" value="MarR_2"/>
    <property type="match status" value="1"/>
</dbReference>
<gene>
    <name evidence="7" type="ordered locus">Namu_3422</name>
</gene>
<reference evidence="8" key="1">
    <citation type="submission" date="2009-09" db="EMBL/GenBank/DDBJ databases">
        <title>The complete genome of Nakamurella multipartita DSM 44233.</title>
        <authorList>
            <consortium name="US DOE Joint Genome Institute (JGI-PGF)"/>
            <person name="Lucas S."/>
            <person name="Copeland A."/>
            <person name="Lapidus A."/>
            <person name="Glavina del Rio T."/>
            <person name="Dalin E."/>
            <person name="Tice H."/>
            <person name="Bruce D."/>
            <person name="Goodwin L."/>
            <person name="Pitluck S."/>
            <person name="Kyrpides N."/>
            <person name="Mavromatis K."/>
            <person name="Ivanova N."/>
            <person name="Ovchinnikova G."/>
            <person name="Sims D."/>
            <person name="Meincke L."/>
            <person name="Brettin T."/>
            <person name="Detter J.C."/>
            <person name="Han C."/>
            <person name="Larimer F."/>
            <person name="Land M."/>
            <person name="Hauser L."/>
            <person name="Markowitz V."/>
            <person name="Cheng J.-F."/>
            <person name="Hugenholtz P."/>
            <person name="Woyke T."/>
            <person name="Wu D."/>
            <person name="Klenk H.-P."/>
            <person name="Eisen J.A."/>
        </authorList>
    </citation>
    <scope>NUCLEOTIDE SEQUENCE [LARGE SCALE GENOMIC DNA]</scope>
    <source>
        <strain evidence="8">ATCC 700099 / DSM 44233 / CIP 104796 / JCM 9543 / NBRC 105858 / Y-104</strain>
    </source>
</reference>
<dbReference type="SUPFAM" id="SSF100950">
    <property type="entry name" value="NagB/RpiA/CoA transferase-like"/>
    <property type="match status" value="1"/>
</dbReference>
<feature type="domain" description="HTH marR-type" evidence="6">
    <location>
        <begin position="17"/>
        <end position="54"/>
    </location>
</feature>
<dbReference type="PANTHER" id="PTHR34294:SF1">
    <property type="entry name" value="TRANSCRIPTIONAL REGULATOR LSRR"/>
    <property type="match status" value="1"/>
</dbReference>